<sequence length="244" mass="26276">MGTAGVWRTRCGRSAGRRPARVTLTCTQSQLMPNGRRPSSEPTDEGSGNPSACRTSRAWASVLFGHGVGRHARGGARRLREHRRVGGGVTRAGLARALRRRGQQRLHRDRRRFQAVAAVDALGQGQPGGRTGARRARLPRPQRADARGLLADGVGERRQRPATLVRPAVPGRRLRRAAVRRLRQPLCRPAGGLPVIPGDAVDPVAATGDRDADDAAIPRARPAAGRHPPGPGVGLRRPPRRGRR</sequence>
<feature type="region of interest" description="Disordered" evidence="1">
    <location>
        <begin position="190"/>
        <end position="244"/>
    </location>
</feature>
<name>A0A0U0WD41_MYCBE</name>
<organism evidence="2 3">
    <name type="scientific">Mycobacterium bohemicum DSM 44277</name>
    <dbReference type="NCBI Taxonomy" id="1236609"/>
    <lineage>
        <taxon>Bacteria</taxon>
        <taxon>Bacillati</taxon>
        <taxon>Actinomycetota</taxon>
        <taxon>Actinomycetes</taxon>
        <taxon>Mycobacteriales</taxon>
        <taxon>Mycobacteriaceae</taxon>
        <taxon>Mycobacterium</taxon>
    </lineage>
</organism>
<feature type="region of interest" description="Disordered" evidence="1">
    <location>
        <begin position="1"/>
        <end position="20"/>
    </location>
</feature>
<evidence type="ECO:0000256" key="1">
    <source>
        <dbReference type="SAM" id="MobiDB-lite"/>
    </source>
</evidence>
<feature type="region of interest" description="Disordered" evidence="1">
    <location>
        <begin position="29"/>
        <end position="54"/>
    </location>
</feature>
<evidence type="ECO:0000313" key="3">
    <source>
        <dbReference type="Proteomes" id="UP000198875"/>
    </source>
</evidence>
<proteinExistence type="predicted"/>
<feature type="compositionally biased region" description="Low complexity" evidence="1">
    <location>
        <begin position="215"/>
        <end position="227"/>
    </location>
</feature>
<evidence type="ECO:0000313" key="2">
    <source>
        <dbReference type="EMBL" id="CPR12707.1"/>
    </source>
</evidence>
<protein>
    <submittedName>
        <fullName evidence="2">Uncharacterized protein</fullName>
    </submittedName>
</protein>
<reference evidence="2 3" key="1">
    <citation type="submission" date="2015-03" db="EMBL/GenBank/DDBJ databases">
        <authorList>
            <person name="Murphy D."/>
        </authorList>
    </citation>
    <scope>NUCLEOTIDE SEQUENCE [LARGE SCALE GENOMIC DNA]</scope>
    <source>
        <strain evidence="2 3">DSM 44277</strain>
    </source>
</reference>
<dbReference type="EMBL" id="CSTD01000004">
    <property type="protein sequence ID" value="CPR12707.1"/>
    <property type="molecule type" value="Genomic_DNA"/>
</dbReference>
<gene>
    <name evidence="2" type="ORF">BN971_04008</name>
</gene>
<dbReference type="Proteomes" id="UP000198875">
    <property type="component" value="Unassembled WGS sequence"/>
</dbReference>
<dbReference type="AlphaFoldDB" id="A0A0U0WD41"/>
<accession>A0A0U0WD41</accession>